<dbReference type="InterPro" id="IPR036179">
    <property type="entry name" value="Ig-like_dom_sf"/>
</dbReference>
<dbReference type="SUPFAM" id="SSF48726">
    <property type="entry name" value="Immunoglobulin"/>
    <property type="match status" value="1"/>
</dbReference>
<evidence type="ECO:0000313" key="3">
    <source>
        <dbReference type="Proteomes" id="UP001444071"/>
    </source>
</evidence>
<name>A0ABV0WXN5_9TELE</name>
<dbReference type="EMBL" id="JAHRIM010077905">
    <property type="protein sequence ID" value="MEQ2274397.1"/>
    <property type="molecule type" value="Genomic_DNA"/>
</dbReference>
<dbReference type="Proteomes" id="UP001444071">
    <property type="component" value="Unassembled WGS sequence"/>
</dbReference>
<dbReference type="Pfam" id="PF07686">
    <property type="entry name" value="V-set"/>
    <property type="match status" value="1"/>
</dbReference>
<dbReference type="PANTHER" id="PTHR46013">
    <property type="entry name" value="VASCULAR CELL ADHESION MOLECULE 1"/>
    <property type="match status" value="1"/>
</dbReference>
<dbReference type="Gene3D" id="2.60.40.10">
    <property type="entry name" value="Immunoglobulins"/>
    <property type="match status" value="1"/>
</dbReference>
<accession>A0ABV0WXN5</accession>
<comment type="caution">
    <text evidence="2">The sequence shown here is derived from an EMBL/GenBank/DDBJ whole genome shotgun (WGS) entry which is preliminary data.</text>
</comment>
<dbReference type="InterPro" id="IPR013106">
    <property type="entry name" value="Ig_V-set"/>
</dbReference>
<evidence type="ECO:0000259" key="1">
    <source>
        <dbReference type="SMART" id="SM00409"/>
    </source>
</evidence>
<reference evidence="2 3" key="1">
    <citation type="submission" date="2021-06" db="EMBL/GenBank/DDBJ databases">
        <authorList>
            <person name="Palmer J.M."/>
        </authorList>
    </citation>
    <scope>NUCLEOTIDE SEQUENCE [LARGE SCALE GENOMIC DNA]</scope>
    <source>
        <strain evidence="2 3">XR_2019</strain>
        <tissue evidence="2">Muscle</tissue>
    </source>
</reference>
<proteinExistence type="predicted"/>
<dbReference type="PANTHER" id="PTHR46013:SF4">
    <property type="entry name" value="B-CELL RECEPTOR CD22-RELATED"/>
    <property type="match status" value="1"/>
</dbReference>
<gene>
    <name evidence="2" type="ORF">XENORESO_020279</name>
</gene>
<evidence type="ECO:0000313" key="2">
    <source>
        <dbReference type="EMBL" id="MEQ2274397.1"/>
    </source>
</evidence>
<dbReference type="InterPro" id="IPR013783">
    <property type="entry name" value="Ig-like_fold"/>
</dbReference>
<organism evidence="2 3">
    <name type="scientific">Xenotaenia resolanae</name>
    <dbReference type="NCBI Taxonomy" id="208358"/>
    <lineage>
        <taxon>Eukaryota</taxon>
        <taxon>Metazoa</taxon>
        <taxon>Chordata</taxon>
        <taxon>Craniata</taxon>
        <taxon>Vertebrata</taxon>
        <taxon>Euteleostomi</taxon>
        <taxon>Actinopterygii</taxon>
        <taxon>Neopterygii</taxon>
        <taxon>Teleostei</taxon>
        <taxon>Neoteleostei</taxon>
        <taxon>Acanthomorphata</taxon>
        <taxon>Ovalentaria</taxon>
        <taxon>Atherinomorphae</taxon>
        <taxon>Cyprinodontiformes</taxon>
        <taxon>Goodeidae</taxon>
        <taxon>Xenotaenia</taxon>
    </lineage>
</organism>
<feature type="domain" description="Immunoglobulin" evidence="1">
    <location>
        <begin position="19"/>
        <end position="121"/>
    </location>
</feature>
<dbReference type="InterPro" id="IPR003599">
    <property type="entry name" value="Ig_sub"/>
</dbReference>
<protein>
    <recommendedName>
        <fullName evidence="1">Immunoglobulin domain-containing protein</fullName>
    </recommendedName>
</protein>
<sequence>MLYFLAEKVCAVWSVTFENQDYCAVKGSSVEFKCSYNYPDDESVRETAWYKGMLQDGIWERVKLSVLPTYKNRFAYRGDHVHNCSLVLQDLQEDDTGYYYFWFDTNRFGRNSKRSVYLSVTGKIVLHKRFFFFMFSLFNFLLCLISRAEIQHTPQEGECRRQCDPRMWHSLPKPQNNLVQGWTYSDRTRV</sequence>
<keyword evidence="3" id="KW-1185">Reference proteome</keyword>
<dbReference type="SMART" id="SM00409">
    <property type="entry name" value="IG"/>
    <property type="match status" value="1"/>
</dbReference>